<keyword evidence="11" id="KW-1185">Reference proteome</keyword>
<keyword evidence="7 9" id="KW-0472">Membrane</keyword>
<evidence type="ECO:0000256" key="3">
    <source>
        <dbReference type="ARBA" id="ARBA00022448"/>
    </source>
</evidence>
<feature type="transmembrane region" description="Helical" evidence="9">
    <location>
        <begin position="94"/>
        <end position="112"/>
    </location>
</feature>
<evidence type="ECO:0000256" key="2">
    <source>
        <dbReference type="ARBA" id="ARBA00006459"/>
    </source>
</evidence>
<dbReference type="PANTHER" id="PTHR11616">
    <property type="entry name" value="SODIUM/CHLORIDE DEPENDENT TRANSPORTER"/>
    <property type="match status" value="1"/>
</dbReference>
<feature type="binding site" evidence="8">
    <location>
        <position position="69"/>
    </location>
    <ligand>
        <name>Na(+)</name>
        <dbReference type="ChEBI" id="CHEBI:29101"/>
        <label>1</label>
    </ligand>
</feature>
<protein>
    <submittedName>
        <fullName evidence="10">Uncharacterized protein</fullName>
    </submittedName>
</protein>
<evidence type="ECO:0000256" key="6">
    <source>
        <dbReference type="ARBA" id="ARBA00022989"/>
    </source>
</evidence>
<evidence type="ECO:0000313" key="11">
    <source>
        <dbReference type="Proteomes" id="UP000821837"/>
    </source>
</evidence>
<comment type="caution">
    <text evidence="10">The sequence shown here is derived from an EMBL/GenBank/DDBJ whole genome shotgun (WGS) entry which is preliminary data.</text>
</comment>
<organism evidence="10 11">
    <name type="scientific">Rhipicephalus sanguineus</name>
    <name type="common">Brown dog tick</name>
    <name type="synonym">Ixodes sanguineus</name>
    <dbReference type="NCBI Taxonomy" id="34632"/>
    <lineage>
        <taxon>Eukaryota</taxon>
        <taxon>Metazoa</taxon>
        <taxon>Ecdysozoa</taxon>
        <taxon>Arthropoda</taxon>
        <taxon>Chelicerata</taxon>
        <taxon>Arachnida</taxon>
        <taxon>Acari</taxon>
        <taxon>Parasitiformes</taxon>
        <taxon>Ixodida</taxon>
        <taxon>Ixodoidea</taxon>
        <taxon>Ixodidae</taxon>
        <taxon>Rhipicephalinae</taxon>
        <taxon>Rhipicephalus</taxon>
        <taxon>Rhipicephalus</taxon>
    </lineage>
</organism>
<keyword evidence="4 9" id="KW-0812">Transmembrane</keyword>
<dbReference type="PROSITE" id="PS50267">
    <property type="entry name" value="NA_NEUROTRAN_SYMP_3"/>
    <property type="match status" value="1"/>
</dbReference>
<accession>A0A9D4QFE5</accession>
<evidence type="ECO:0000256" key="7">
    <source>
        <dbReference type="ARBA" id="ARBA00023136"/>
    </source>
</evidence>
<evidence type="ECO:0000256" key="8">
    <source>
        <dbReference type="PIRSR" id="PIRSR600175-1"/>
    </source>
</evidence>
<comment type="similarity">
    <text evidence="2">Belongs to the sodium:neurotransmitter symporter (SNF) (TC 2.A.22) family.</text>
</comment>
<sequence>MCQLPGRHAGVAGLKHAVYAYDVTKRKHQGWIGPGLAFLAYPSAVLQLPISPLWAVLFFLMIVMLGLDSQFCTLEGFITAVVDEWPRLLRPHKEIFIAIVCFVSYLIGLSFVTQVDCEIHAKSL</sequence>
<keyword evidence="8" id="KW-0915">Sodium</keyword>
<feature type="binding site" evidence="8">
    <location>
        <position position="65"/>
    </location>
    <ligand>
        <name>Na(+)</name>
        <dbReference type="ChEBI" id="CHEBI:29101"/>
        <label>1</label>
    </ligand>
</feature>
<dbReference type="SUPFAM" id="SSF161070">
    <property type="entry name" value="SNF-like"/>
    <property type="match status" value="1"/>
</dbReference>
<dbReference type="EMBL" id="JABSTV010001246">
    <property type="protein sequence ID" value="KAH7976926.1"/>
    <property type="molecule type" value="Genomic_DNA"/>
</dbReference>
<evidence type="ECO:0000256" key="1">
    <source>
        <dbReference type="ARBA" id="ARBA00004141"/>
    </source>
</evidence>
<evidence type="ECO:0000256" key="5">
    <source>
        <dbReference type="ARBA" id="ARBA00022847"/>
    </source>
</evidence>
<dbReference type="PANTHER" id="PTHR11616:SF265">
    <property type="entry name" value="TRANSPORTER"/>
    <property type="match status" value="1"/>
</dbReference>
<proteinExistence type="inferred from homology"/>
<dbReference type="InterPro" id="IPR037272">
    <property type="entry name" value="SNS_sf"/>
</dbReference>
<gene>
    <name evidence="10" type="ORF">HPB52_021503</name>
</gene>
<dbReference type="InterPro" id="IPR000175">
    <property type="entry name" value="Na/ntran_symport"/>
</dbReference>
<keyword evidence="3" id="KW-0813">Transport</keyword>
<name>A0A9D4QFE5_RHISA</name>
<evidence type="ECO:0000256" key="4">
    <source>
        <dbReference type="ARBA" id="ARBA00022692"/>
    </source>
</evidence>
<feature type="transmembrane region" description="Helical" evidence="9">
    <location>
        <begin position="56"/>
        <end position="82"/>
    </location>
</feature>
<dbReference type="GO" id="GO:0005886">
    <property type="term" value="C:plasma membrane"/>
    <property type="evidence" value="ECO:0007669"/>
    <property type="project" value="TreeGrafter"/>
</dbReference>
<dbReference type="GO" id="GO:0046872">
    <property type="term" value="F:metal ion binding"/>
    <property type="evidence" value="ECO:0007669"/>
    <property type="project" value="UniProtKB-KW"/>
</dbReference>
<feature type="binding site" evidence="8">
    <location>
        <position position="68"/>
    </location>
    <ligand>
        <name>Na(+)</name>
        <dbReference type="ChEBI" id="CHEBI:29101"/>
        <label>1</label>
    </ligand>
</feature>
<evidence type="ECO:0000313" key="10">
    <source>
        <dbReference type="EMBL" id="KAH7976926.1"/>
    </source>
</evidence>
<reference evidence="10" key="1">
    <citation type="journal article" date="2020" name="Cell">
        <title>Large-Scale Comparative Analyses of Tick Genomes Elucidate Their Genetic Diversity and Vector Capacities.</title>
        <authorList>
            <consortium name="Tick Genome and Microbiome Consortium (TIGMIC)"/>
            <person name="Jia N."/>
            <person name="Wang J."/>
            <person name="Shi W."/>
            <person name="Du L."/>
            <person name="Sun Y."/>
            <person name="Zhan W."/>
            <person name="Jiang J.F."/>
            <person name="Wang Q."/>
            <person name="Zhang B."/>
            <person name="Ji P."/>
            <person name="Bell-Sakyi L."/>
            <person name="Cui X.M."/>
            <person name="Yuan T.T."/>
            <person name="Jiang B.G."/>
            <person name="Yang W.F."/>
            <person name="Lam T.T."/>
            <person name="Chang Q.C."/>
            <person name="Ding S.J."/>
            <person name="Wang X.J."/>
            <person name="Zhu J.G."/>
            <person name="Ruan X.D."/>
            <person name="Zhao L."/>
            <person name="Wei J.T."/>
            <person name="Ye R.Z."/>
            <person name="Que T.C."/>
            <person name="Du C.H."/>
            <person name="Zhou Y.H."/>
            <person name="Cheng J.X."/>
            <person name="Dai P.F."/>
            <person name="Guo W.B."/>
            <person name="Han X.H."/>
            <person name="Huang E.J."/>
            <person name="Li L.F."/>
            <person name="Wei W."/>
            <person name="Gao Y.C."/>
            <person name="Liu J.Z."/>
            <person name="Shao H.Z."/>
            <person name="Wang X."/>
            <person name="Wang C.C."/>
            <person name="Yang T.C."/>
            <person name="Huo Q.B."/>
            <person name="Li W."/>
            <person name="Chen H.Y."/>
            <person name="Chen S.E."/>
            <person name="Zhou L.G."/>
            <person name="Ni X.B."/>
            <person name="Tian J.H."/>
            <person name="Sheng Y."/>
            <person name="Liu T."/>
            <person name="Pan Y.S."/>
            <person name="Xia L.Y."/>
            <person name="Li J."/>
            <person name="Zhao F."/>
            <person name="Cao W.C."/>
        </authorList>
    </citation>
    <scope>NUCLEOTIDE SEQUENCE</scope>
    <source>
        <strain evidence="10">Rsan-2018</strain>
    </source>
</reference>
<reference evidence="10" key="2">
    <citation type="submission" date="2021-09" db="EMBL/GenBank/DDBJ databases">
        <authorList>
            <person name="Jia N."/>
            <person name="Wang J."/>
            <person name="Shi W."/>
            <person name="Du L."/>
            <person name="Sun Y."/>
            <person name="Zhan W."/>
            <person name="Jiang J."/>
            <person name="Wang Q."/>
            <person name="Zhang B."/>
            <person name="Ji P."/>
            <person name="Sakyi L.B."/>
            <person name="Cui X."/>
            <person name="Yuan T."/>
            <person name="Jiang B."/>
            <person name="Yang W."/>
            <person name="Lam T.T.-Y."/>
            <person name="Chang Q."/>
            <person name="Ding S."/>
            <person name="Wang X."/>
            <person name="Zhu J."/>
            <person name="Ruan X."/>
            <person name="Zhao L."/>
            <person name="Wei J."/>
            <person name="Que T."/>
            <person name="Du C."/>
            <person name="Cheng J."/>
            <person name="Dai P."/>
            <person name="Han X."/>
            <person name="Huang E."/>
            <person name="Gao Y."/>
            <person name="Liu J."/>
            <person name="Shao H."/>
            <person name="Ye R."/>
            <person name="Li L."/>
            <person name="Wei W."/>
            <person name="Wang X."/>
            <person name="Wang C."/>
            <person name="Huo Q."/>
            <person name="Li W."/>
            <person name="Guo W."/>
            <person name="Chen H."/>
            <person name="Chen S."/>
            <person name="Zhou L."/>
            <person name="Zhou L."/>
            <person name="Ni X."/>
            <person name="Tian J."/>
            <person name="Zhou Y."/>
            <person name="Sheng Y."/>
            <person name="Liu T."/>
            <person name="Pan Y."/>
            <person name="Xia L."/>
            <person name="Li J."/>
            <person name="Zhao F."/>
            <person name="Cao W."/>
        </authorList>
    </citation>
    <scope>NUCLEOTIDE SEQUENCE</scope>
    <source>
        <strain evidence="10">Rsan-2018</strain>
        <tissue evidence="10">Larvae</tissue>
    </source>
</reference>
<dbReference type="AlphaFoldDB" id="A0A9D4QFE5"/>
<keyword evidence="8" id="KW-0479">Metal-binding</keyword>
<evidence type="ECO:0000256" key="9">
    <source>
        <dbReference type="SAM" id="Phobius"/>
    </source>
</evidence>
<keyword evidence="6 9" id="KW-1133">Transmembrane helix</keyword>
<dbReference type="GO" id="GO:0043005">
    <property type="term" value="C:neuron projection"/>
    <property type="evidence" value="ECO:0007669"/>
    <property type="project" value="TreeGrafter"/>
</dbReference>
<dbReference type="GO" id="GO:0005332">
    <property type="term" value="F:gamma-aminobutyric acid:sodium:chloride symporter activity"/>
    <property type="evidence" value="ECO:0007669"/>
    <property type="project" value="TreeGrafter"/>
</dbReference>
<dbReference type="Proteomes" id="UP000821837">
    <property type="component" value="Chromosome 10"/>
</dbReference>
<dbReference type="Pfam" id="PF00209">
    <property type="entry name" value="SNF"/>
    <property type="match status" value="1"/>
</dbReference>
<keyword evidence="5" id="KW-0769">Symport</keyword>
<comment type="subcellular location">
    <subcellularLocation>
        <location evidence="1">Membrane</location>
        <topology evidence="1">Multi-pass membrane protein</topology>
    </subcellularLocation>
</comment>